<feature type="compositionally biased region" description="Polar residues" evidence="5">
    <location>
        <begin position="766"/>
        <end position="781"/>
    </location>
</feature>
<accession>A0AAF0XQ84</accession>
<feature type="compositionally biased region" description="Polar residues" evidence="5">
    <location>
        <begin position="822"/>
        <end position="838"/>
    </location>
</feature>
<feature type="region of interest" description="Disordered" evidence="5">
    <location>
        <begin position="1025"/>
        <end position="1108"/>
    </location>
</feature>
<feature type="compositionally biased region" description="Pro residues" evidence="5">
    <location>
        <begin position="440"/>
        <end position="452"/>
    </location>
</feature>
<feature type="compositionally biased region" description="Polar residues" evidence="5">
    <location>
        <begin position="582"/>
        <end position="591"/>
    </location>
</feature>
<feature type="compositionally biased region" description="Pro residues" evidence="5">
    <location>
        <begin position="322"/>
        <end position="341"/>
    </location>
</feature>
<reference evidence="7" key="1">
    <citation type="journal article" date="2016" name="Nat. Genet.">
        <title>A high-quality carrot genome assembly provides new insights into carotenoid accumulation and asterid genome evolution.</title>
        <authorList>
            <person name="Iorizzo M."/>
            <person name="Ellison S."/>
            <person name="Senalik D."/>
            <person name="Zeng P."/>
            <person name="Satapoomin P."/>
            <person name="Huang J."/>
            <person name="Bowman M."/>
            <person name="Iovene M."/>
            <person name="Sanseverino W."/>
            <person name="Cavagnaro P."/>
            <person name="Yildiz M."/>
            <person name="Macko-Podgorni A."/>
            <person name="Moranska E."/>
            <person name="Grzebelus E."/>
            <person name="Grzebelus D."/>
            <person name="Ashrafi H."/>
            <person name="Zheng Z."/>
            <person name="Cheng S."/>
            <person name="Spooner D."/>
            <person name="Van Deynze A."/>
            <person name="Simon P."/>
        </authorList>
    </citation>
    <scope>NUCLEOTIDE SEQUENCE</scope>
    <source>
        <tissue evidence="7">Leaf</tissue>
    </source>
</reference>
<evidence type="ECO:0000256" key="4">
    <source>
        <dbReference type="PROSITE-ProRule" id="PRU00175"/>
    </source>
</evidence>
<keyword evidence="3" id="KW-0862">Zinc</keyword>
<dbReference type="InterPro" id="IPR017907">
    <property type="entry name" value="Znf_RING_CS"/>
</dbReference>
<feature type="compositionally biased region" description="Polar residues" evidence="5">
    <location>
        <begin position="879"/>
        <end position="893"/>
    </location>
</feature>
<feature type="compositionally biased region" description="Low complexity" evidence="5">
    <location>
        <begin position="453"/>
        <end position="470"/>
    </location>
</feature>
<organism evidence="7 8">
    <name type="scientific">Daucus carota subsp. sativus</name>
    <name type="common">Carrot</name>
    <dbReference type="NCBI Taxonomy" id="79200"/>
    <lineage>
        <taxon>Eukaryota</taxon>
        <taxon>Viridiplantae</taxon>
        <taxon>Streptophyta</taxon>
        <taxon>Embryophyta</taxon>
        <taxon>Tracheophyta</taxon>
        <taxon>Spermatophyta</taxon>
        <taxon>Magnoliopsida</taxon>
        <taxon>eudicotyledons</taxon>
        <taxon>Gunneridae</taxon>
        <taxon>Pentapetalae</taxon>
        <taxon>asterids</taxon>
        <taxon>campanulids</taxon>
        <taxon>Apiales</taxon>
        <taxon>Apiaceae</taxon>
        <taxon>Apioideae</taxon>
        <taxon>Scandiceae</taxon>
        <taxon>Daucinae</taxon>
        <taxon>Daucus</taxon>
        <taxon>Daucus sect. Daucus</taxon>
    </lineage>
</organism>
<dbReference type="SUPFAM" id="SSF57850">
    <property type="entry name" value="RING/U-box"/>
    <property type="match status" value="1"/>
</dbReference>
<feature type="domain" description="RING-type" evidence="6">
    <location>
        <begin position="20"/>
        <end position="59"/>
    </location>
</feature>
<evidence type="ECO:0000313" key="7">
    <source>
        <dbReference type="EMBL" id="WOH12251.1"/>
    </source>
</evidence>
<feature type="region of interest" description="Disordered" evidence="5">
    <location>
        <begin position="649"/>
        <end position="742"/>
    </location>
</feature>
<evidence type="ECO:0000256" key="1">
    <source>
        <dbReference type="ARBA" id="ARBA00022723"/>
    </source>
</evidence>
<protein>
    <recommendedName>
        <fullName evidence="6">RING-type domain-containing protein</fullName>
    </recommendedName>
</protein>
<dbReference type="Gene3D" id="3.30.40.10">
    <property type="entry name" value="Zinc/RING finger domain, C3HC4 (zinc finger)"/>
    <property type="match status" value="1"/>
</dbReference>
<keyword evidence="1" id="KW-0479">Metal-binding</keyword>
<feature type="compositionally biased region" description="Basic and acidic residues" evidence="5">
    <location>
        <begin position="725"/>
        <end position="734"/>
    </location>
</feature>
<feature type="region of interest" description="Disordered" evidence="5">
    <location>
        <begin position="1265"/>
        <end position="1297"/>
    </location>
</feature>
<sequence>MGFDNECIVNIQSLAGEYFCPVCRTLVYPNEALQSQCTHLYCKLCLTYIVGTTKACPYDGYLVTEKDSKPLVESDKALAERIGKTPVHCLFHRSGCSWQGPLSECTSHCSGCSFGNSPVVCNRCGVQIIHRQVQEHAQNCAGANPHVQQTAENPKDAATAVAVTTTNSSQATSQPVVSASQALVPQTVTAPPATQDSNPHVHTIATSAAMSTEQWYPQHFQQYQQQYPGYDPYQQYYPYQQPAQQVQQHVPYAGQPQVYAQPPTGMQGHHQPLPQVQGQGPAQTQPQPQGPPQAQSFVQNQVNSQQQQSHIQVHTQTAAPGQIPPQQPYPQAQPHPPPNSMQPPAQQNIQAPYQQTQFQGHSVQLQIQPQPHSNPQPVLQSQPQSHPYPPSQQPAPSVVPGYQSHHPVQPQQQILPAPQHYPMPMHPSSGSFPPAAQFPQQPPHLRPPPTNPSLPNQQQANLMQSQSQIQGVPPAQHPHIYPQTPQQGYIGHQRPAGQPMQQPYQQYGQPPFPSQASGSVQGPFHQIPFGQQPMQTQSQAQGPTQLQQSAVARPPPQMHGSVQAHGMPPQQPPSYGGRPIAPNQTATSHPFAQSGGAFGGAPHSRPLPSSSVQQSEHQIFEGGIANQQQVPSGQQFSQSDREIKHIMGEGNAAPQGGSALNKTVGNDISGPEEDSVRAKAQDSEIRGKSGDEEHNITTEGEKKGTRSQVAEAEVDALKTGSSEPSLEKTGKEKTGTLNEMDGSVFAVKDSTSRQTEAFVGHKKDNTNVLANENKSSHGQVSQQGLAIGEYAGFHDKGLPNSSNQAQLTDQGRYQMPSGTYGPPSQQQRHTMPSNSQSGPYVGAPPNALPGQGPAHLKPQGPGLSGPLHQSLHPSEHFHQSGSSQSHESFQGVQRGQYYQNNPPQPPFSRTNKAEPTGPLHGSDNAGPLQNQRLHHLEGRYPDPNVSGSFDRGLYEQTLANENRVPGAALGLHAKNVNDDHMKQFRTGPAGRNSQGEYEQALKQFPKPANIGNGSIRAGEYPHEHKSELPSKFLPPYNSDSQPGFHGSGPGFGVDHLPPRSPGREFHGIPSRGFGAQSGGPHNQPGLDNVHGWGSHAVNEGPRSFDISSDPVGKTFRDHFRSGDMAGQDFIPNHMRRGELFGPRNVPSHIRAVEGFGTFSDPRMGELNGHGGFPYGESFAGNKLNHPRLGEPGFRSSFSLHEFPRPGGFYEGNLESIDRFRKRMPASMGWCRICKVNCDTVDGLDLHSQTPEHQQRTMEMVMSIKQNAKRQKTSKDQSFVEEGIRSRNAGNRGRGKKV</sequence>
<feature type="region of interest" description="Disordered" evidence="5">
    <location>
        <begin position="812"/>
        <end position="929"/>
    </location>
</feature>
<evidence type="ECO:0000256" key="2">
    <source>
        <dbReference type="ARBA" id="ARBA00022771"/>
    </source>
</evidence>
<dbReference type="PROSITE" id="PS00518">
    <property type="entry name" value="ZF_RING_1"/>
    <property type="match status" value="1"/>
</dbReference>
<keyword evidence="8" id="KW-1185">Reference proteome</keyword>
<dbReference type="PROSITE" id="PS50089">
    <property type="entry name" value="ZF_RING_2"/>
    <property type="match status" value="1"/>
</dbReference>
<dbReference type="CDD" id="cd16449">
    <property type="entry name" value="RING-HC"/>
    <property type="match status" value="1"/>
</dbReference>
<dbReference type="GO" id="GO:0008270">
    <property type="term" value="F:zinc ion binding"/>
    <property type="evidence" value="ECO:0007669"/>
    <property type="project" value="UniProtKB-KW"/>
</dbReference>
<feature type="compositionally biased region" description="Polar residues" evidence="5">
    <location>
        <begin position="607"/>
        <end position="616"/>
    </location>
</feature>
<reference evidence="7" key="2">
    <citation type="submission" date="2022-03" db="EMBL/GenBank/DDBJ databases">
        <title>Draft title - Genomic analysis of global carrot germplasm unveils the trajectory of domestication and the origin of high carotenoid orange carrot.</title>
        <authorList>
            <person name="Iorizzo M."/>
            <person name="Ellison S."/>
            <person name="Senalik D."/>
            <person name="Macko-Podgorni A."/>
            <person name="Grzebelus D."/>
            <person name="Bostan H."/>
            <person name="Rolling W."/>
            <person name="Curaba J."/>
            <person name="Simon P."/>
        </authorList>
    </citation>
    <scope>NUCLEOTIDE SEQUENCE</scope>
    <source>
        <tissue evidence="7">Leaf</tissue>
    </source>
</reference>
<feature type="compositionally biased region" description="Polar residues" evidence="5">
    <location>
        <begin position="532"/>
        <end position="550"/>
    </location>
</feature>
<dbReference type="Proteomes" id="UP000077755">
    <property type="component" value="Chromosome 8"/>
</dbReference>
<evidence type="ECO:0000259" key="6">
    <source>
        <dbReference type="PROSITE" id="PS50089"/>
    </source>
</evidence>
<feature type="region of interest" description="Disordered" evidence="5">
    <location>
        <begin position="256"/>
        <end position="616"/>
    </location>
</feature>
<dbReference type="InterPro" id="IPR001841">
    <property type="entry name" value="Znf_RING"/>
</dbReference>
<dbReference type="SUPFAM" id="SSF49599">
    <property type="entry name" value="TRAF domain-like"/>
    <property type="match status" value="1"/>
</dbReference>
<feature type="compositionally biased region" description="Low complexity" evidence="5">
    <location>
        <begin position="495"/>
        <end position="509"/>
    </location>
</feature>
<dbReference type="EMBL" id="CP093350">
    <property type="protein sequence ID" value="WOH12251.1"/>
    <property type="molecule type" value="Genomic_DNA"/>
</dbReference>
<name>A0AAF0XQ84_DAUCS</name>
<dbReference type="PANTHER" id="PTHR37393">
    <property type="entry name" value="AT-RICH INTERACTIVE DOMAIN-CONTAINING PROTEIN 1A-LIKE"/>
    <property type="match status" value="1"/>
</dbReference>
<proteinExistence type="predicted"/>
<feature type="compositionally biased region" description="Polar residues" evidence="5">
    <location>
        <begin position="348"/>
        <end position="379"/>
    </location>
</feature>
<feature type="region of interest" description="Disordered" evidence="5">
    <location>
        <begin position="759"/>
        <end position="781"/>
    </location>
</feature>
<evidence type="ECO:0000256" key="3">
    <source>
        <dbReference type="ARBA" id="ARBA00022833"/>
    </source>
</evidence>
<keyword evidence="2 4" id="KW-0863">Zinc-finger</keyword>
<dbReference type="InterPro" id="IPR013083">
    <property type="entry name" value="Znf_RING/FYVE/PHD"/>
</dbReference>
<gene>
    <name evidence="7" type="ORF">DCAR_0831753</name>
</gene>
<evidence type="ECO:0000256" key="5">
    <source>
        <dbReference type="SAM" id="MobiDB-lite"/>
    </source>
</evidence>
<feature type="compositionally biased region" description="Basic and acidic residues" evidence="5">
    <location>
        <begin position="674"/>
        <end position="704"/>
    </location>
</feature>
<dbReference type="PANTHER" id="PTHR37393:SF1">
    <property type="entry name" value="AT-RICH INTERACTIVE DOMAIN-CONTAINING PROTEIN 1A-LIKE"/>
    <property type="match status" value="1"/>
</dbReference>
<feature type="compositionally biased region" description="Low complexity" evidence="5">
    <location>
        <begin position="274"/>
        <end position="321"/>
    </location>
</feature>
<evidence type="ECO:0000313" key="8">
    <source>
        <dbReference type="Proteomes" id="UP000077755"/>
    </source>
</evidence>